<dbReference type="Proteomes" id="UP001576776">
    <property type="component" value="Unassembled WGS sequence"/>
</dbReference>
<dbReference type="Pfam" id="PF17310">
    <property type="entry name" value="DUF5357"/>
    <property type="match status" value="1"/>
</dbReference>
<feature type="transmembrane region" description="Helical" evidence="1">
    <location>
        <begin position="79"/>
        <end position="100"/>
    </location>
</feature>
<feature type="transmembrane region" description="Helical" evidence="1">
    <location>
        <begin position="24"/>
        <end position="46"/>
    </location>
</feature>
<comment type="caution">
    <text evidence="2">The sequence shown here is derived from an EMBL/GenBank/DDBJ whole genome shotgun (WGS) entry which is preliminary data.</text>
</comment>
<organism evidence="2 3">
    <name type="scientific">Floridaenema fluviatile BLCC-F154</name>
    <dbReference type="NCBI Taxonomy" id="3153640"/>
    <lineage>
        <taxon>Bacteria</taxon>
        <taxon>Bacillati</taxon>
        <taxon>Cyanobacteriota</taxon>
        <taxon>Cyanophyceae</taxon>
        <taxon>Oscillatoriophycideae</taxon>
        <taxon>Aerosakkonematales</taxon>
        <taxon>Aerosakkonemataceae</taxon>
        <taxon>Floridanema</taxon>
        <taxon>Floridanema fluviatile</taxon>
    </lineage>
</organism>
<sequence length="352" mass="40305">MNKIIQIIEKISALIIFIKSFGKLGWKIIIGLGILFWIIAFSIGLLAEDLRFNLFSILIYFVVVAIFAFFTLKNPLITVGVSLSTWMLVGLICLFVASLWQNIAPLIWLLMPPLSAIIAAWPSFLAADKKLKNLKNQQRFQLLIWVFIHLIVSCWINLSLIIQDWVQQYPSLLADNFTQSDFIVKIQPFSRPITEGEKVLNFMERQLKSQIDGKPWQVAETWLNNTNEIEKLLKEAKKEISGIPENKFWKFSTEVNTQKTGYNLVMIAEWQGPSYDPQGYLLKQVCQVNSETRQPTPANTNLRRVRRGNNTRVATTPERKVTAKPVKIANLECQSVSKQIIGQNRVKSSPRL</sequence>
<dbReference type="InterPro" id="IPR020360">
    <property type="entry name" value="Uncharacterised_alr2393"/>
</dbReference>
<dbReference type="RefSeq" id="WP_413260123.1">
    <property type="nucleotide sequence ID" value="NZ_JBHFNS010000091.1"/>
</dbReference>
<dbReference type="EMBL" id="JBHFNS010000091">
    <property type="protein sequence ID" value="MFB2938646.1"/>
    <property type="molecule type" value="Genomic_DNA"/>
</dbReference>
<feature type="transmembrane region" description="Helical" evidence="1">
    <location>
        <begin position="140"/>
        <end position="162"/>
    </location>
</feature>
<protein>
    <submittedName>
        <fullName evidence="2">DUF5357 family protein</fullName>
    </submittedName>
</protein>
<feature type="transmembrane region" description="Helical" evidence="1">
    <location>
        <begin position="52"/>
        <end position="72"/>
    </location>
</feature>
<keyword evidence="3" id="KW-1185">Reference proteome</keyword>
<evidence type="ECO:0000256" key="1">
    <source>
        <dbReference type="SAM" id="Phobius"/>
    </source>
</evidence>
<keyword evidence="1" id="KW-0472">Membrane</keyword>
<accession>A0ABV4YIJ2</accession>
<keyword evidence="1" id="KW-0812">Transmembrane</keyword>
<name>A0ABV4YIJ2_9CYAN</name>
<evidence type="ECO:0000313" key="3">
    <source>
        <dbReference type="Proteomes" id="UP001576776"/>
    </source>
</evidence>
<keyword evidence="1" id="KW-1133">Transmembrane helix</keyword>
<gene>
    <name evidence="2" type="ORF">ACE1B6_25630</name>
</gene>
<feature type="transmembrane region" description="Helical" evidence="1">
    <location>
        <begin position="106"/>
        <end position="128"/>
    </location>
</feature>
<evidence type="ECO:0000313" key="2">
    <source>
        <dbReference type="EMBL" id="MFB2938646.1"/>
    </source>
</evidence>
<proteinExistence type="predicted"/>
<reference evidence="2 3" key="1">
    <citation type="submission" date="2024-09" db="EMBL/GenBank/DDBJ databases">
        <title>Floridaenema gen nov. (Aerosakkonemataceae, Aerosakkonematales ord. nov., Cyanobacteria) from benthic tropical and subtropical fresh waters, with the description of four new species.</title>
        <authorList>
            <person name="Moretto J.A."/>
            <person name="Berthold D.E."/>
            <person name="Lefler F.W."/>
            <person name="Huang I.-S."/>
            <person name="Laughinghouse H. IV."/>
        </authorList>
    </citation>
    <scope>NUCLEOTIDE SEQUENCE [LARGE SCALE GENOMIC DNA]</scope>
    <source>
        <strain evidence="2 3">BLCC-F154</strain>
    </source>
</reference>